<dbReference type="InterPro" id="IPR051378">
    <property type="entry name" value="Cell2Cell_Antifungal"/>
</dbReference>
<evidence type="ECO:0000256" key="1">
    <source>
        <dbReference type="ARBA" id="ARBA00004251"/>
    </source>
</evidence>
<feature type="signal peptide" evidence="10">
    <location>
        <begin position="1"/>
        <end position="26"/>
    </location>
</feature>
<sequence>MNSTNLIISFIVYFSLFFLPSLESSADYTTLVYKDCASQTFTDPTKSQSQAALSSLFQELLAHSSQSKFFKAVGGRSEAAISGLFQCRGDISEEECYGCVNTLAQMSNSLCSQAMAARVQLFGCYTRYEADGFHETSTSKTNLHHKTCGESKVAADGFVELWDAAFAALINGIVHGNGFYTTTYESLQVMAQCEGDLGGCKCGECVSNAEQIAHEECGESVSGEIYLDKCFISYTYHPDGIAPANSHPENNQRGNNNSNAKVAAIVVGGAAALFLGFIFLLFIKSWWKKEDD</sequence>
<dbReference type="InterPro" id="IPR038408">
    <property type="entry name" value="GNK2_sf"/>
</dbReference>
<evidence type="ECO:0000313" key="12">
    <source>
        <dbReference type="EMBL" id="KAE8009975.1"/>
    </source>
</evidence>
<dbReference type="GO" id="GO:0005886">
    <property type="term" value="C:plasma membrane"/>
    <property type="evidence" value="ECO:0007669"/>
    <property type="project" value="UniProtKB-SubCell"/>
</dbReference>
<keyword evidence="9" id="KW-1133">Transmembrane helix</keyword>
<dbReference type="EMBL" id="CM017322">
    <property type="protein sequence ID" value="KAE8009975.1"/>
    <property type="molecule type" value="Genomic_DNA"/>
</dbReference>
<keyword evidence="9" id="KW-0472">Membrane</keyword>
<keyword evidence="13" id="KW-1185">Reference proteome</keyword>
<dbReference type="PROSITE" id="PS51473">
    <property type="entry name" value="GNK2"/>
    <property type="match status" value="2"/>
</dbReference>
<evidence type="ECO:0000256" key="8">
    <source>
        <dbReference type="ARBA" id="ARBA00038393"/>
    </source>
</evidence>
<dbReference type="CDD" id="cd23509">
    <property type="entry name" value="Gnk2-like"/>
    <property type="match status" value="2"/>
</dbReference>
<evidence type="ECO:0000256" key="4">
    <source>
        <dbReference type="ARBA" id="ARBA00022737"/>
    </source>
</evidence>
<feature type="chain" id="PRO_5024394441" description="Gnk2-homologous domain-containing protein" evidence="10">
    <location>
        <begin position="27"/>
        <end position="292"/>
    </location>
</feature>
<comment type="subcellular location">
    <subcellularLocation>
        <location evidence="7">Cell junction</location>
        <location evidence="7">Plasmodesma</location>
    </subcellularLocation>
    <subcellularLocation>
        <location evidence="1">Cell membrane</location>
        <topology evidence="1">Single-pass type I membrane protein</topology>
    </subcellularLocation>
</comment>
<evidence type="ECO:0000256" key="6">
    <source>
        <dbReference type="ARBA" id="ARBA00023157"/>
    </source>
</evidence>
<feature type="domain" description="Gnk2-homologous" evidence="11">
    <location>
        <begin position="29"/>
        <end position="133"/>
    </location>
</feature>
<protein>
    <recommendedName>
        <fullName evidence="11">Gnk2-homologous domain-containing protein</fullName>
    </recommendedName>
</protein>
<proteinExistence type="inferred from homology"/>
<name>A0A5N6QS37_9ROSI</name>
<evidence type="ECO:0000256" key="10">
    <source>
        <dbReference type="SAM" id="SignalP"/>
    </source>
</evidence>
<gene>
    <name evidence="12" type="ORF">FH972_006375</name>
</gene>
<dbReference type="Proteomes" id="UP000327013">
    <property type="component" value="Chromosome 2"/>
</dbReference>
<keyword evidence="3 10" id="KW-0732">Signal</keyword>
<dbReference type="AlphaFoldDB" id="A0A5N6QS37"/>
<accession>A0A5N6QS37</accession>
<keyword evidence="2" id="KW-0945">Host-virus interaction</keyword>
<dbReference type="FunFam" id="3.30.430.20:FF:000008">
    <property type="entry name" value="cysteine-rich repeat secretory protein 3"/>
    <property type="match status" value="1"/>
</dbReference>
<keyword evidence="6" id="KW-1015">Disulfide bond</keyword>
<evidence type="ECO:0000313" key="13">
    <source>
        <dbReference type="Proteomes" id="UP000327013"/>
    </source>
</evidence>
<dbReference type="Gene3D" id="3.30.430.20">
    <property type="entry name" value="Gnk2 domain, C-X8-C-X2-C motif"/>
    <property type="match status" value="2"/>
</dbReference>
<dbReference type="PANTHER" id="PTHR32080:SF6">
    <property type="entry name" value="PLASMODESMATA-LOCATED PROTEIN 4"/>
    <property type="match status" value="1"/>
</dbReference>
<dbReference type="Pfam" id="PF01657">
    <property type="entry name" value="Stress-antifung"/>
    <property type="match status" value="2"/>
</dbReference>
<evidence type="ECO:0000256" key="2">
    <source>
        <dbReference type="ARBA" id="ARBA00022581"/>
    </source>
</evidence>
<dbReference type="InterPro" id="IPR002902">
    <property type="entry name" value="GNK2"/>
</dbReference>
<evidence type="ECO:0000256" key="5">
    <source>
        <dbReference type="ARBA" id="ARBA00022949"/>
    </source>
</evidence>
<evidence type="ECO:0000256" key="7">
    <source>
        <dbReference type="ARBA" id="ARBA00024184"/>
    </source>
</evidence>
<dbReference type="OrthoDB" id="1715309at2759"/>
<dbReference type="PANTHER" id="PTHR32080">
    <property type="entry name" value="ANTIFUNGAL PROTEIN GINKBILOBIN-2-LIKE"/>
    <property type="match status" value="1"/>
</dbReference>
<organism evidence="12 13">
    <name type="scientific">Carpinus fangiana</name>
    <dbReference type="NCBI Taxonomy" id="176857"/>
    <lineage>
        <taxon>Eukaryota</taxon>
        <taxon>Viridiplantae</taxon>
        <taxon>Streptophyta</taxon>
        <taxon>Embryophyta</taxon>
        <taxon>Tracheophyta</taxon>
        <taxon>Spermatophyta</taxon>
        <taxon>Magnoliopsida</taxon>
        <taxon>eudicotyledons</taxon>
        <taxon>Gunneridae</taxon>
        <taxon>Pentapetalae</taxon>
        <taxon>rosids</taxon>
        <taxon>fabids</taxon>
        <taxon>Fagales</taxon>
        <taxon>Betulaceae</taxon>
        <taxon>Carpinus</taxon>
    </lineage>
</organism>
<evidence type="ECO:0000256" key="9">
    <source>
        <dbReference type="SAM" id="Phobius"/>
    </source>
</evidence>
<evidence type="ECO:0000259" key="11">
    <source>
        <dbReference type="PROSITE" id="PS51473"/>
    </source>
</evidence>
<feature type="transmembrane region" description="Helical" evidence="9">
    <location>
        <begin position="262"/>
        <end position="283"/>
    </location>
</feature>
<dbReference type="GO" id="GO:0010497">
    <property type="term" value="P:plasmodesmata-mediated intercellular transport"/>
    <property type="evidence" value="ECO:0007669"/>
    <property type="project" value="TreeGrafter"/>
</dbReference>
<feature type="domain" description="Gnk2-homologous" evidence="11">
    <location>
        <begin position="140"/>
        <end position="239"/>
    </location>
</feature>
<comment type="similarity">
    <text evidence="8">Belongs to the cysteine-rich repeat secretory protein family. Plasmodesmata-located proteins (PDLD) subfamily.</text>
</comment>
<evidence type="ECO:0000256" key="3">
    <source>
        <dbReference type="ARBA" id="ARBA00022729"/>
    </source>
</evidence>
<keyword evidence="4" id="KW-0677">Repeat</keyword>
<reference evidence="12 13" key="1">
    <citation type="submission" date="2019-06" db="EMBL/GenBank/DDBJ databases">
        <title>A chromosomal-level reference genome of Carpinus fangiana (Coryloideae, Betulaceae).</title>
        <authorList>
            <person name="Yang X."/>
            <person name="Wang Z."/>
            <person name="Zhang L."/>
            <person name="Hao G."/>
            <person name="Liu J."/>
            <person name="Yang Y."/>
        </authorList>
    </citation>
    <scope>NUCLEOTIDE SEQUENCE [LARGE SCALE GENOMIC DNA]</scope>
    <source>
        <strain evidence="12">Cfa_2016G</strain>
        <tissue evidence="12">Leaf</tissue>
    </source>
</reference>
<dbReference type="GO" id="GO:0046739">
    <property type="term" value="P:transport of virus in multicellular host"/>
    <property type="evidence" value="ECO:0007669"/>
    <property type="project" value="TreeGrafter"/>
</dbReference>
<keyword evidence="5" id="KW-0965">Cell junction</keyword>
<keyword evidence="9" id="KW-0812">Transmembrane</keyword>
<dbReference type="GO" id="GO:0009506">
    <property type="term" value="C:plasmodesma"/>
    <property type="evidence" value="ECO:0007669"/>
    <property type="project" value="UniProtKB-SubCell"/>
</dbReference>